<feature type="compositionally biased region" description="Basic and acidic residues" evidence="1">
    <location>
        <begin position="101"/>
        <end position="114"/>
    </location>
</feature>
<dbReference type="AlphaFoldDB" id="A0A930VMX7"/>
<sequence>MDLTGIDPEVAPSGPGCVECELSGGWWVHLRRCAQCGHVGCCDTSPMQHATKHHIESGHPVVQSFEPGEDWFWDYVLDAVISGPRLADPQHHPVAQDVPGPEDRMPPDWEKYLN</sequence>
<evidence type="ECO:0000256" key="1">
    <source>
        <dbReference type="SAM" id="MobiDB-lite"/>
    </source>
</evidence>
<dbReference type="GO" id="GO:0008270">
    <property type="term" value="F:zinc ion binding"/>
    <property type="evidence" value="ECO:0007669"/>
    <property type="project" value="InterPro"/>
</dbReference>
<reference evidence="3" key="1">
    <citation type="submission" date="2020-11" db="EMBL/GenBank/DDBJ databases">
        <title>Nocardioides cynanchi sp. nov., isolated from soil of rhizosphere of Cynanchum wilfordii.</title>
        <authorList>
            <person name="Lee J.-S."/>
            <person name="Suh M.K."/>
            <person name="Kim J.-S."/>
        </authorList>
    </citation>
    <scope>NUCLEOTIDE SEQUENCE</scope>
    <source>
        <strain evidence="3">KCTC 19276</strain>
    </source>
</reference>
<evidence type="ECO:0000313" key="4">
    <source>
        <dbReference type="Proteomes" id="UP000660668"/>
    </source>
</evidence>
<organism evidence="3 4">
    <name type="scientific">Nocardioides agariphilus</name>
    <dbReference type="NCBI Taxonomy" id="433664"/>
    <lineage>
        <taxon>Bacteria</taxon>
        <taxon>Bacillati</taxon>
        <taxon>Actinomycetota</taxon>
        <taxon>Actinomycetes</taxon>
        <taxon>Propionibacteriales</taxon>
        <taxon>Nocardioidaceae</taxon>
        <taxon>Nocardioides</taxon>
    </lineage>
</organism>
<comment type="caution">
    <text evidence="3">The sequence shown here is derived from an EMBL/GenBank/DDBJ whole genome shotgun (WGS) entry which is preliminary data.</text>
</comment>
<dbReference type="Gene3D" id="3.30.40.10">
    <property type="entry name" value="Zinc/RING finger domain, C3HC4 (zinc finger)"/>
    <property type="match status" value="1"/>
</dbReference>
<dbReference type="RefSeq" id="WP_194697741.1">
    <property type="nucleotide sequence ID" value="NZ_JADKPO010000028.1"/>
</dbReference>
<dbReference type="InterPro" id="IPR001607">
    <property type="entry name" value="Znf_UBP"/>
</dbReference>
<proteinExistence type="predicted"/>
<protein>
    <submittedName>
        <fullName evidence="3">UBP-type zinc finger domain-containing protein</fullName>
    </submittedName>
</protein>
<dbReference type="EMBL" id="JADKPO010000028">
    <property type="protein sequence ID" value="MBF4769592.1"/>
    <property type="molecule type" value="Genomic_DNA"/>
</dbReference>
<gene>
    <name evidence="3" type="ORF">ISU10_17635</name>
</gene>
<dbReference type="SUPFAM" id="SSF57850">
    <property type="entry name" value="RING/U-box"/>
    <property type="match status" value="1"/>
</dbReference>
<accession>A0A930VMX7</accession>
<dbReference type="PROSITE" id="PS50271">
    <property type="entry name" value="ZF_UBP"/>
    <property type="match status" value="1"/>
</dbReference>
<dbReference type="InterPro" id="IPR013083">
    <property type="entry name" value="Znf_RING/FYVE/PHD"/>
</dbReference>
<evidence type="ECO:0000259" key="2">
    <source>
        <dbReference type="PROSITE" id="PS50271"/>
    </source>
</evidence>
<evidence type="ECO:0000313" key="3">
    <source>
        <dbReference type="EMBL" id="MBF4769592.1"/>
    </source>
</evidence>
<keyword evidence="4" id="KW-1185">Reference proteome</keyword>
<name>A0A930VMX7_9ACTN</name>
<feature type="region of interest" description="Disordered" evidence="1">
    <location>
        <begin position="86"/>
        <end position="114"/>
    </location>
</feature>
<feature type="domain" description="UBP-type" evidence="2">
    <location>
        <begin position="1"/>
        <end position="105"/>
    </location>
</feature>
<dbReference type="Pfam" id="PF02148">
    <property type="entry name" value="zf-UBP"/>
    <property type="match status" value="1"/>
</dbReference>
<dbReference type="Proteomes" id="UP000660668">
    <property type="component" value="Unassembled WGS sequence"/>
</dbReference>